<evidence type="ECO:0000313" key="2">
    <source>
        <dbReference type="EMBL" id="GCC41876.1"/>
    </source>
</evidence>
<feature type="region of interest" description="Disordered" evidence="1">
    <location>
        <begin position="1"/>
        <end position="87"/>
    </location>
</feature>
<dbReference type="Proteomes" id="UP000287033">
    <property type="component" value="Unassembled WGS sequence"/>
</dbReference>
<evidence type="ECO:0000256" key="1">
    <source>
        <dbReference type="SAM" id="MobiDB-lite"/>
    </source>
</evidence>
<dbReference type="EMBL" id="BEZZ01065987">
    <property type="protein sequence ID" value="GCC41876.1"/>
    <property type="molecule type" value="Genomic_DNA"/>
</dbReference>
<accession>A0A401TGZ3</accession>
<organism evidence="2 3">
    <name type="scientific">Chiloscyllium punctatum</name>
    <name type="common">Brownbanded bambooshark</name>
    <name type="synonym">Hemiscyllium punctatum</name>
    <dbReference type="NCBI Taxonomy" id="137246"/>
    <lineage>
        <taxon>Eukaryota</taxon>
        <taxon>Metazoa</taxon>
        <taxon>Chordata</taxon>
        <taxon>Craniata</taxon>
        <taxon>Vertebrata</taxon>
        <taxon>Chondrichthyes</taxon>
        <taxon>Elasmobranchii</taxon>
        <taxon>Galeomorphii</taxon>
        <taxon>Galeoidea</taxon>
        <taxon>Orectolobiformes</taxon>
        <taxon>Hemiscylliidae</taxon>
        <taxon>Chiloscyllium</taxon>
    </lineage>
</organism>
<sequence>MSSILDEYEDSQARSRSRPVGLPYQQQRLGVSGIGQSGTASRVNERKRDGLGGRKEGSRGVPEMEEEEGVRCQRRGEGVGGGGVGCQ</sequence>
<protein>
    <submittedName>
        <fullName evidence="2">Uncharacterized protein</fullName>
    </submittedName>
</protein>
<proteinExistence type="predicted"/>
<feature type="compositionally biased region" description="Acidic residues" evidence="1">
    <location>
        <begin position="1"/>
        <end position="10"/>
    </location>
</feature>
<dbReference type="AlphaFoldDB" id="A0A401TGZ3"/>
<feature type="non-terminal residue" evidence="2">
    <location>
        <position position="87"/>
    </location>
</feature>
<comment type="caution">
    <text evidence="2">The sequence shown here is derived from an EMBL/GenBank/DDBJ whole genome shotgun (WGS) entry which is preliminary data.</text>
</comment>
<feature type="compositionally biased region" description="Basic and acidic residues" evidence="1">
    <location>
        <begin position="43"/>
        <end position="58"/>
    </location>
</feature>
<keyword evidence="3" id="KW-1185">Reference proteome</keyword>
<gene>
    <name evidence="2" type="ORF">chiPu_0025796</name>
</gene>
<evidence type="ECO:0000313" key="3">
    <source>
        <dbReference type="Proteomes" id="UP000287033"/>
    </source>
</evidence>
<reference evidence="2 3" key="1">
    <citation type="journal article" date="2018" name="Nat. Ecol. Evol.">
        <title>Shark genomes provide insights into elasmobranch evolution and the origin of vertebrates.</title>
        <authorList>
            <person name="Hara Y"/>
            <person name="Yamaguchi K"/>
            <person name="Onimaru K"/>
            <person name="Kadota M"/>
            <person name="Koyanagi M"/>
            <person name="Keeley SD"/>
            <person name="Tatsumi K"/>
            <person name="Tanaka K"/>
            <person name="Motone F"/>
            <person name="Kageyama Y"/>
            <person name="Nozu R"/>
            <person name="Adachi N"/>
            <person name="Nishimura O"/>
            <person name="Nakagawa R"/>
            <person name="Tanegashima C"/>
            <person name="Kiyatake I"/>
            <person name="Matsumoto R"/>
            <person name="Murakumo K"/>
            <person name="Nishida K"/>
            <person name="Terakita A"/>
            <person name="Kuratani S"/>
            <person name="Sato K"/>
            <person name="Hyodo S Kuraku.S."/>
        </authorList>
    </citation>
    <scope>NUCLEOTIDE SEQUENCE [LARGE SCALE GENOMIC DNA]</scope>
</reference>
<feature type="compositionally biased region" description="Gly residues" evidence="1">
    <location>
        <begin position="78"/>
        <end position="87"/>
    </location>
</feature>
<name>A0A401TGZ3_CHIPU</name>